<dbReference type="EMBL" id="FOVK01000002">
    <property type="protein sequence ID" value="SFN50432.1"/>
    <property type="molecule type" value="Genomic_DNA"/>
</dbReference>
<keyword evidence="2" id="KW-1185">Reference proteome</keyword>
<dbReference type="Proteomes" id="UP000181899">
    <property type="component" value="Unassembled WGS sequence"/>
</dbReference>
<dbReference type="RefSeq" id="WP_074910968.1">
    <property type="nucleotide sequence ID" value="NZ_FOVK01000002.1"/>
</dbReference>
<proteinExistence type="predicted"/>
<evidence type="ECO:0000313" key="2">
    <source>
        <dbReference type="Proteomes" id="UP000181899"/>
    </source>
</evidence>
<name>A0A1I4ZJL2_9CLOT</name>
<dbReference type="AlphaFoldDB" id="A0A1I4ZJL2"/>
<reference evidence="1 2" key="1">
    <citation type="submission" date="2016-10" db="EMBL/GenBank/DDBJ databases">
        <authorList>
            <person name="de Groot N.N."/>
        </authorList>
    </citation>
    <scope>NUCLEOTIDE SEQUENCE [LARGE SCALE GENOMIC DNA]</scope>
    <source>
        <strain evidence="1 2">ML2</strain>
    </source>
</reference>
<organism evidence="1 2">
    <name type="scientific">Proteiniclasticum ruminis</name>
    <dbReference type="NCBI Taxonomy" id="398199"/>
    <lineage>
        <taxon>Bacteria</taxon>
        <taxon>Bacillati</taxon>
        <taxon>Bacillota</taxon>
        <taxon>Clostridia</taxon>
        <taxon>Eubacteriales</taxon>
        <taxon>Clostridiaceae</taxon>
        <taxon>Proteiniclasticum</taxon>
    </lineage>
</organism>
<evidence type="ECO:0000313" key="1">
    <source>
        <dbReference type="EMBL" id="SFN50432.1"/>
    </source>
</evidence>
<accession>A0A1I4ZJL2</accession>
<gene>
    <name evidence="1" type="ORF">SAMN04488695_10219</name>
</gene>
<sequence>MNEELLQFELYKKEHDDAIKALAMKIHEDLKLYCKTYWQLHKSVERYKKSLVFSNMPNVADALSEVFESELSTVIIPRAATTLDLGSGYFKLNDERKVIEFVTSEGEEDAEEKEDI</sequence>
<protein>
    <submittedName>
        <fullName evidence="1">Uncharacterized protein</fullName>
    </submittedName>
</protein>